<evidence type="ECO:0000256" key="2">
    <source>
        <dbReference type="ARBA" id="ARBA00023125"/>
    </source>
</evidence>
<reference evidence="7" key="1">
    <citation type="journal article" date="2019" name="Int. J. Syst. Evol. Microbiol.">
        <title>The Global Catalogue of Microorganisms (GCM) 10K type strain sequencing project: providing services to taxonomists for standard genome sequencing and annotation.</title>
        <authorList>
            <consortium name="The Broad Institute Genomics Platform"/>
            <consortium name="The Broad Institute Genome Sequencing Center for Infectious Disease"/>
            <person name="Wu L."/>
            <person name="Ma J."/>
        </authorList>
    </citation>
    <scope>NUCLEOTIDE SEQUENCE [LARGE SCALE GENOMIC DNA]</scope>
    <source>
        <strain evidence="7">JCM 16924</strain>
    </source>
</reference>
<dbReference type="InterPro" id="IPR001647">
    <property type="entry name" value="HTH_TetR"/>
</dbReference>
<comment type="caution">
    <text evidence="6">The sequence shown here is derived from an EMBL/GenBank/DDBJ whole genome shotgun (WGS) entry which is preliminary data.</text>
</comment>
<evidence type="ECO:0000259" key="5">
    <source>
        <dbReference type="PROSITE" id="PS50977"/>
    </source>
</evidence>
<proteinExistence type="predicted"/>
<name>A0ABP7S7M3_9ACTN</name>
<dbReference type="PANTHER" id="PTHR30055">
    <property type="entry name" value="HTH-TYPE TRANSCRIPTIONAL REGULATOR RUTR"/>
    <property type="match status" value="1"/>
</dbReference>
<dbReference type="InterPro" id="IPR036271">
    <property type="entry name" value="Tet_transcr_reg_TetR-rel_C_sf"/>
</dbReference>
<dbReference type="Pfam" id="PF00440">
    <property type="entry name" value="TetR_N"/>
    <property type="match status" value="1"/>
</dbReference>
<evidence type="ECO:0000313" key="7">
    <source>
        <dbReference type="Proteomes" id="UP001500456"/>
    </source>
</evidence>
<evidence type="ECO:0000313" key="6">
    <source>
        <dbReference type="EMBL" id="GAA4007863.1"/>
    </source>
</evidence>
<dbReference type="InterPro" id="IPR009057">
    <property type="entry name" value="Homeodomain-like_sf"/>
</dbReference>
<dbReference type="Gene3D" id="1.10.357.10">
    <property type="entry name" value="Tetracycline Repressor, domain 2"/>
    <property type="match status" value="1"/>
</dbReference>
<dbReference type="RefSeq" id="WP_266448196.1">
    <property type="nucleotide sequence ID" value="NZ_BAAAZX010000016.1"/>
</dbReference>
<sequence>MTPDQPPPTPSRRADAERNRDKILTAARAAFAEPGVQVSMAEISRRAGVGMATLYRNFPGRRELLEALYLDEVDAVCAPAETVDGRTPGAVFTAWLHRFFAFATGKHDIATELLTHSDSEDAVFSESRTRVLAAGRPLLVAAQQAHEIREDLTLEQICDMIIAVATIHGTPDYVEPILRAALDGLRP</sequence>
<dbReference type="SUPFAM" id="SSF46689">
    <property type="entry name" value="Homeodomain-like"/>
    <property type="match status" value="1"/>
</dbReference>
<keyword evidence="3" id="KW-0804">Transcription</keyword>
<evidence type="ECO:0000256" key="1">
    <source>
        <dbReference type="ARBA" id="ARBA00023015"/>
    </source>
</evidence>
<dbReference type="PANTHER" id="PTHR30055:SF234">
    <property type="entry name" value="HTH-TYPE TRANSCRIPTIONAL REGULATOR BETI"/>
    <property type="match status" value="1"/>
</dbReference>
<dbReference type="SUPFAM" id="SSF48498">
    <property type="entry name" value="Tetracyclin repressor-like, C-terminal domain"/>
    <property type="match status" value="1"/>
</dbReference>
<evidence type="ECO:0000256" key="4">
    <source>
        <dbReference type="PROSITE-ProRule" id="PRU00335"/>
    </source>
</evidence>
<dbReference type="PROSITE" id="PS50977">
    <property type="entry name" value="HTH_TETR_2"/>
    <property type="match status" value="1"/>
</dbReference>
<accession>A0ABP7S7M3</accession>
<dbReference type="Proteomes" id="UP001500456">
    <property type="component" value="Unassembled WGS sequence"/>
</dbReference>
<evidence type="ECO:0000256" key="3">
    <source>
        <dbReference type="ARBA" id="ARBA00023163"/>
    </source>
</evidence>
<feature type="DNA-binding region" description="H-T-H motif" evidence="4">
    <location>
        <begin position="39"/>
        <end position="58"/>
    </location>
</feature>
<dbReference type="PRINTS" id="PR00455">
    <property type="entry name" value="HTHTETR"/>
</dbReference>
<feature type="domain" description="HTH tetR-type" evidence="5">
    <location>
        <begin position="17"/>
        <end position="76"/>
    </location>
</feature>
<keyword evidence="2 4" id="KW-0238">DNA-binding</keyword>
<gene>
    <name evidence="6" type="ORF">GCM10022232_55170</name>
</gene>
<dbReference type="EMBL" id="BAAAZX010000016">
    <property type="protein sequence ID" value="GAA4007863.1"/>
    <property type="molecule type" value="Genomic_DNA"/>
</dbReference>
<keyword evidence="7" id="KW-1185">Reference proteome</keyword>
<dbReference type="Pfam" id="PF21597">
    <property type="entry name" value="TetR_C_43"/>
    <property type="match status" value="1"/>
</dbReference>
<protein>
    <submittedName>
        <fullName evidence="6">TetR/AcrR family transcriptional regulator</fullName>
    </submittedName>
</protein>
<organism evidence="6 7">
    <name type="scientific">Streptomyces plumbiresistens</name>
    <dbReference type="NCBI Taxonomy" id="511811"/>
    <lineage>
        <taxon>Bacteria</taxon>
        <taxon>Bacillati</taxon>
        <taxon>Actinomycetota</taxon>
        <taxon>Actinomycetes</taxon>
        <taxon>Kitasatosporales</taxon>
        <taxon>Streptomycetaceae</taxon>
        <taxon>Streptomyces</taxon>
    </lineage>
</organism>
<dbReference type="InterPro" id="IPR050109">
    <property type="entry name" value="HTH-type_TetR-like_transc_reg"/>
</dbReference>
<keyword evidence="1" id="KW-0805">Transcription regulation</keyword>
<dbReference type="InterPro" id="IPR049445">
    <property type="entry name" value="TetR_SbtR-like_C"/>
</dbReference>